<dbReference type="PANTHER" id="PTHR28032">
    <property type="entry name" value="FI02826P"/>
    <property type="match status" value="1"/>
</dbReference>
<evidence type="ECO:0000256" key="1">
    <source>
        <dbReference type="ARBA" id="ARBA00006199"/>
    </source>
</evidence>
<sequence>MNVLLSPQLPVFPHQHENLHLSQRNLSSIHNMSSRKRKADEDGDENMSPMSSPAVSSRPLIRPSKKFRSNDLIGRPLSLPRLLETLDTNQLRTVLERICERHPDIGQEVVSGAPRPTVDSAMNVLYGYQERLNAAAPYGESSAEYTYDRVRSHIVALIDALSDFTPQFLPPIETQPTKSLEFLDGATRFIHGLPDWQPQTYRHHKDNAYEDISKAWALVINEAAKRGGGFNLHSDGWDQKLARHNEQSGGRLATAITAMSNSVGWMGSNENGSSSEQGSILSQLVSGAYGSPVRVGPW</sequence>
<keyword evidence="7 9" id="KW-0539">Nucleus</keyword>
<organism evidence="11 12">
    <name type="scientific">Trichoderma gamsii</name>
    <dbReference type="NCBI Taxonomy" id="398673"/>
    <lineage>
        <taxon>Eukaryota</taxon>
        <taxon>Fungi</taxon>
        <taxon>Dikarya</taxon>
        <taxon>Ascomycota</taxon>
        <taxon>Pezizomycotina</taxon>
        <taxon>Sordariomycetes</taxon>
        <taxon>Hypocreomycetidae</taxon>
        <taxon>Hypocreales</taxon>
        <taxon>Hypocreaceae</taxon>
        <taxon>Trichoderma</taxon>
    </lineage>
</organism>
<evidence type="ECO:0000256" key="2">
    <source>
        <dbReference type="ARBA" id="ARBA00011464"/>
    </source>
</evidence>
<name>A0A0W7VM96_9HYPO</name>
<feature type="region of interest" description="Disordered" evidence="10">
    <location>
        <begin position="22"/>
        <end position="61"/>
    </location>
</feature>
<dbReference type="GO" id="GO:0031144">
    <property type="term" value="P:proteasome localization"/>
    <property type="evidence" value="ECO:0007669"/>
    <property type="project" value="UniProtKB-UniRule"/>
</dbReference>
<reference evidence="11 12" key="1">
    <citation type="submission" date="2017-02" db="EMBL/GenBank/DDBJ databases">
        <title>Genomes of Trichoderma spp. with biocontrol activity.</title>
        <authorList>
            <person name="Gardiner D."/>
            <person name="Kazan K."/>
            <person name="Vos C."/>
            <person name="Harvey P."/>
        </authorList>
    </citation>
    <scope>NUCLEOTIDE SEQUENCE [LARGE SCALE GENOMIC DNA]</scope>
    <source>
        <strain evidence="11 12">A5MH</strain>
    </source>
</reference>
<protein>
    <recommendedName>
        <fullName evidence="3 9">Tethering factor for nuclear proteasome STS1</fullName>
    </recommendedName>
</protein>
<dbReference type="InterPro" id="IPR013868">
    <property type="entry name" value="Cut8/Sts1_fam"/>
</dbReference>
<comment type="subunit">
    <text evidence="2 9">Binds the proteasome.</text>
</comment>
<comment type="similarity">
    <text evidence="1 9">Belongs to the cut8/STS1 family.</text>
</comment>
<comment type="subcellular location">
    <subcellularLocation>
        <location evidence="9">Cytoplasm</location>
    </subcellularLocation>
    <subcellularLocation>
        <location evidence="9">Nucleus</location>
    </subcellularLocation>
</comment>
<evidence type="ECO:0000313" key="12">
    <source>
        <dbReference type="Proteomes" id="UP000236546"/>
    </source>
</evidence>
<dbReference type="EMBL" id="MTYH01000036">
    <property type="protein sequence ID" value="PNP43826.1"/>
    <property type="molecule type" value="Genomic_DNA"/>
</dbReference>
<dbReference type="Proteomes" id="UP000236546">
    <property type="component" value="Unassembled WGS sequence"/>
</dbReference>
<evidence type="ECO:0000256" key="3">
    <source>
        <dbReference type="ARBA" id="ARBA00016204"/>
    </source>
</evidence>
<evidence type="ECO:0000256" key="8">
    <source>
        <dbReference type="ARBA" id="ARBA00025651"/>
    </source>
</evidence>
<keyword evidence="4 9" id="KW-0813">Transport</keyword>
<gene>
    <name evidence="11" type="ORF">TGAMA5MH_04108</name>
</gene>
<evidence type="ECO:0000256" key="7">
    <source>
        <dbReference type="ARBA" id="ARBA00023242"/>
    </source>
</evidence>
<keyword evidence="6 9" id="KW-0653">Protein transport</keyword>
<dbReference type="Gene3D" id="1.20.58.1590">
    <property type="entry name" value="Tethering factor for nuclear proteasome Cut8/Sts1"/>
    <property type="match status" value="1"/>
</dbReference>
<dbReference type="OrthoDB" id="10061064at2759"/>
<dbReference type="GO" id="GO:0071630">
    <property type="term" value="P:nuclear protein quality control by the ubiquitin-proteasome system"/>
    <property type="evidence" value="ECO:0007669"/>
    <property type="project" value="UniProtKB-UniRule"/>
</dbReference>
<evidence type="ECO:0000256" key="10">
    <source>
        <dbReference type="SAM" id="MobiDB-lite"/>
    </source>
</evidence>
<evidence type="ECO:0000256" key="9">
    <source>
        <dbReference type="RuleBase" id="RU368013"/>
    </source>
</evidence>
<evidence type="ECO:0000256" key="4">
    <source>
        <dbReference type="ARBA" id="ARBA00022448"/>
    </source>
</evidence>
<proteinExistence type="inferred from homology"/>
<accession>A0A0W7VM96</accession>
<evidence type="ECO:0000256" key="6">
    <source>
        <dbReference type="ARBA" id="ARBA00022927"/>
    </source>
</evidence>
<dbReference type="FunFam" id="1.20.58.1590:FF:000001">
    <property type="entry name" value="Tethering factor for nuclear proteasome STS1"/>
    <property type="match status" value="1"/>
</dbReference>
<dbReference type="GO" id="GO:0070628">
    <property type="term" value="F:proteasome binding"/>
    <property type="evidence" value="ECO:0007669"/>
    <property type="project" value="TreeGrafter"/>
</dbReference>
<dbReference type="GO" id="GO:0031965">
    <property type="term" value="C:nuclear membrane"/>
    <property type="evidence" value="ECO:0007669"/>
    <property type="project" value="TreeGrafter"/>
</dbReference>
<dbReference type="AlphaFoldDB" id="A0A0W7VM96"/>
<dbReference type="InterPro" id="IPR038422">
    <property type="entry name" value="Cut8/Sts1_sf"/>
</dbReference>
<dbReference type="GO" id="GO:0005737">
    <property type="term" value="C:cytoplasm"/>
    <property type="evidence" value="ECO:0007669"/>
    <property type="project" value="UniProtKB-SubCell"/>
</dbReference>
<evidence type="ECO:0000256" key="5">
    <source>
        <dbReference type="ARBA" id="ARBA00022490"/>
    </source>
</evidence>
<comment type="caution">
    <text evidence="11">The sequence shown here is derived from an EMBL/GenBank/DDBJ whole genome shotgun (WGS) entry which is preliminary data.</text>
</comment>
<feature type="compositionally biased region" description="Polar residues" evidence="10">
    <location>
        <begin position="22"/>
        <end position="32"/>
    </location>
</feature>
<evidence type="ECO:0000313" key="11">
    <source>
        <dbReference type="EMBL" id="PNP43826.1"/>
    </source>
</evidence>
<keyword evidence="5 9" id="KW-0963">Cytoplasm</keyword>
<dbReference type="PANTHER" id="PTHR28032:SF1">
    <property type="entry name" value="FI02826P"/>
    <property type="match status" value="1"/>
</dbReference>
<comment type="function">
    <text evidence="8 9">Involved in ubiquitin-mediated protein degradation. Regulatory factor in the ubiquitin/proteasome pathway that controls the turnover of proteasome substrates. Targets proteasomes to the nucleus and facilitates the degradation of nuclear proteins.</text>
</comment>
<dbReference type="Pfam" id="PF08559">
    <property type="entry name" value="Cut8"/>
    <property type="match status" value="1"/>
</dbReference>
<dbReference type="GO" id="GO:0015031">
    <property type="term" value="P:protein transport"/>
    <property type="evidence" value="ECO:0007669"/>
    <property type="project" value="UniProtKB-UniRule"/>
</dbReference>